<name>A0A0A9WBR3_LYGHE</name>
<dbReference type="Gene3D" id="3.30.40.10">
    <property type="entry name" value="Zinc/RING finger domain, C3HC4 (zinc finger)"/>
    <property type="match status" value="1"/>
</dbReference>
<dbReference type="SUPFAM" id="SSF57850">
    <property type="entry name" value="RING/U-box"/>
    <property type="match status" value="1"/>
</dbReference>
<protein>
    <submittedName>
        <fullName evidence="1">Tripartite motif-containing protein 5</fullName>
    </submittedName>
</protein>
<dbReference type="InterPro" id="IPR013083">
    <property type="entry name" value="Znf_RING/FYVE/PHD"/>
</dbReference>
<dbReference type="AlphaFoldDB" id="A0A0A9WBR3"/>
<organism evidence="1">
    <name type="scientific">Lygus hesperus</name>
    <name type="common">Western plant bug</name>
    <dbReference type="NCBI Taxonomy" id="30085"/>
    <lineage>
        <taxon>Eukaryota</taxon>
        <taxon>Metazoa</taxon>
        <taxon>Ecdysozoa</taxon>
        <taxon>Arthropoda</taxon>
        <taxon>Hexapoda</taxon>
        <taxon>Insecta</taxon>
        <taxon>Pterygota</taxon>
        <taxon>Neoptera</taxon>
        <taxon>Paraneoptera</taxon>
        <taxon>Hemiptera</taxon>
        <taxon>Heteroptera</taxon>
        <taxon>Panheteroptera</taxon>
        <taxon>Cimicomorpha</taxon>
        <taxon>Miridae</taxon>
        <taxon>Mirini</taxon>
        <taxon>Lygus</taxon>
    </lineage>
</organism>
<accession>A0A0A9WBR3</accession>
<gene>
    <name evidence="1" type="primary">TRIM5</name>
    <name evidence="1" type="ORF">CM83_100930</name>
</gene>
<proteinExistence type="predicted"/>
<sequence length="207" mass="22893">MYATSKYNSHQQLQEPLTLPCRHHVCEGCLDEEVCPVCNAPYYPRDMQKCAVLQDIVQLVTAHADAAAVDPPTPPSQDVGEVDETIDASCVLLSGFTQQEKYTVETLYNDVQFTEDVLACTVVLAKPVYTAPIVHVPVDADTTAMTAILQQHPKHECSFHNAFDCRKLLYAVVDAVNCVHSDTFDGKVQTAVEMLQSNTPWDLHQTA</sequence>
<dbReference type="EMBL" id="GBHO01038395">
    <property type="protein sequence ID" value="JAG05209.1"/>
    <property type="molecule type" value="Transcribed_RNA"/>
</dbReference>
<reference evidence="1" key="2">
    <citation type="submission" date="2014-07" db="EMBL/GenBank/DDBJ databases">
        <authorList>
            <person name="Hull J."/>
        </authorList>
    </citation>
    <scope>NUCLEOTIDE SEQUENCE</scope>
</reference>
<reference evidence="1" key="1">
    <citation type="journal article" date="2014" name="PLoS ONE">
        <title>Transcriptome-Based Identification of ABC Transporters in the Western Tarnished Plant Bug Lygus hesperus.</title>
        <authorList>
            <person name="Hull J.J."/>
            <person name="Chaney K."/>
            <person name="Geib S.M."/>
            <person name="Fabrick J.A."/>
            <person name="Brent C.S."/>
            <person name="Walsh D."/>
            <person name="Lavine L.C."/>
        </authorList>
    </citation>
    <scope>NUCLEOTIDE SEQUENCE</scope>
</reference>
<evidence type="ECO:0000313" key="1">
    <source>
        <dbReference type="EMBL" id="JAG05209.1"/>
    </source>
</evidence>